<feature type="compositionally biased region" description="Low complexity" evidence="1">
    <location>
        <begin position="67"/>
        <end position="80"/>
    </location>
</feature>
<feature type="compositionally biased region" description="Polar residues" evidence="1">
    <location>
        <begin position="295"/>
        <end position="311"/>
    </location>
</feature>
<sequence length="659" mass="74070">MPMHPATPSQTSVTGPRFCTPDHWNETGEEIEFTPWEQDAISLKPGTKLKSIIPKQPKRPRGRPPNKSKGPSNKSKASPATRTYKSRCKVVQQTKDSMETNLTRKPRGKRVLPGPETLMLTRFKPVGYSDPIEKAGARAKGTTSETKKLEITKKPENTKKVENKKKLEIKKRQPPPQNKMPPQRSVPTDVVLDRPGRPKKWFEDIDEDLLRGTKWARQLNQNSLQREYGNPGVLPQDRIRKTYNDSIATKQNAATIVKPAPPAPPATSKEAQKKPEQTTPARQGLDCIRKHSLQPIDTVSPHRNQQAQNKTALKPKEQQAKPQLFGFESFQFDDVSEGELERLGKPFSGAQEDARFTSFDNFSFENVSESEVEMIRKPITVVQQVPIDKPAEPKKQADNFESFANFSFESVSESDFGLPKHPINVIQEDGSKPFVPEKFGQSINYNDTTHIDIDSTAVTRVPKTCLPAASKSSFDYSHNGNETPQMELRLRELEVLRQRRDRALMQQMEPGPAGTPYVQVPRTQPVPEVVKNTETTNRVTRSVTTSGKKRARGGDMEEENEEAKRRKCSAGTREGGAGKPGSDAVRGMDMTDREGNKQLGRGAKKTLKPREGNKRATKKKAKKTPMEVERALTWEEAKRLARQNPGKQFAFDLDDKSQD</sequence>
<evidence type="ECO:0000313" key="2">
    <source>
        <dbReference type="EMBL" id="KAK6506431.1"/>
    </source>
</evidence>
<feature type="region of interest" description="Disordered" evidence="1">
    <location>
        <begin position="1"/>
        <end position="198"/>
    </location>
</feature>
<name>A0AAN8RUM7_9PEZI</name>
<evidence type="ECO:0000313" key="3">
    <source>
        <dbReference type="Proteomes" id="UP001307849"/>
    </source>
</evidence>
<gene>
    <name evidence="2" type="ORF">TWF506_011341</name>
</gene>
<feature type="region of interest" description="Disordered" evidence="1">
    <location>
        <begin position="250"/>
        <end position="318"/>
    </location>
</feature>
<feature type="compositionally biased region" description="Basic and acidic residues" evidence="1">
    <location>
        <begin position="624"/>
        <end position="639"/>
    </location>
</feature>
<feature type="compositionally biased region" description="Basic and acidic residues" evidence="1">
    <location>
        <begin position="145"/>
        <end position="166"/>
    </location>
</feature>
<dbReference type="EMBL" id="JAVHJM010000009">
    <property type="protein sequence ID" value="KAK6506431.1"/>
    <property type="molecule type" value="Genomic_DNA"/>
</dbReference>
<reference evidence="2 3" key="1">
    <citation type="submission" date="2019-10" db="EMBL/GenBank/DDBJ databases">
        <authorList>
            <person name="Palmer J.M."/>
        </authorList>
    </citation>
    <scope>NUCLEOTIDE SEQUENCE [LARGE SCALE GENOMIC DNA]</scope>
    <source>
        <strain evidence="2 3">TWF506</strain>
    </source>
</reference>
<feature type="compositionally biased region" description="Basic residues" evidence="1">
    <location>
        <begin position="56"/>
        <end position="66"/>
    </location>
</feature>
<protein>
    <submittedName>
        <fullName evidence="2">Uncharacterized protein</fullName>
    </submittedName>
</protein>
<proteinExistence type="predicted"/>
<accession>A0AAN8RUM7</accession>
<feature type="compositionally biased region" description="Low complexity" evidence="1">
    <location>
        <begin position="536"/>
        <end position="546"/>
    </location>
</feature>
<evidence type="ECO:0000256" key="1">
    <source>
        <dbReference type="SAM" id="MobiDB-lite"/>
    </source>
</evidence>
<dbReference type="Proteomes" id="UP001307849">
    <property type="component" value="Unassembled WGS sequence"/>
</dbReference>
<dbReference type="AlphaFoldDB" id="A0AAN8RUM7"/>
<comment type="caution">
    <text evidence="2">The sequence shown here is derived from an EMBL/GenBank/DDBJ whole genome shotgun (WGS) entry which is preliminary data.</text>
</comment>
<keyword evidence="3" id="KW-1185">Reference proteome</keyword>
<organism evidence="2 3">
    <name type="scientific">Arthrobotrys conoides</name>
    <dbReference type="NCBI Taxonomy" id="74498"/>
    <lineage>
        <taxon>Eukaryota</taxon>
        <taxon>Fungi</taxon>
        <taxon>Dikarya</taxon>
        <taxon>Ascomycota</taxon>
        <taxon>Pezizomycotina</taxon>
        <taxon>Orbiliomycetes</taxon>
        <taxon>Orbiliales</taxon>
        <taxon>Orbiliaceae</taxon>
        <taxon>Arthrobotrys</taxon>
    </lineage>
</organism>
<feature type="compositionally biased region" description="Polar residues" evidence="1">
    <location>
        <begin position="91"/>
        <end position="103"/>
    </location>
</feature>
<feature type="region of interest" description="Disordered" evidence="1">
    <location>
        <begin position="536"/>
        <end position="659"/>
    </location>
</feature>